<dbReference type="PANTHER" id="PTHR48475">
    <property type="entry name" value="RIBONUCLEASE H"/>
    <property type="match status" value="1"/>
</dbReference>
<keyword evidence="6" id="KW-0695">RNA-directed DNA polymerase</keyword>
<evidence type="ECO:0000259" key="7">
    <source>
        <dbReference type="Pfam" id="PF17917"/>
    </source>
</evidence>
<evidence type="ECO:0000313" key="8">
    <source>
        <dbReference type="EMBL" id="KAL0427728.1"/>
    </source>
</evidence>
<evidence type="ECO:0000256" key="5">
    <source>
        <dbReference type="ARBA" id="ARBA00022801"/>
    </source>
</evidence>
<organism evidence="8">
    <name type="scientific">Sesamum latifolium</name>
    <dbReference type="NCBI Taxonomy" id="2727402"/>
    <lineage>
        <taxon>Eukaryota</taxon>
        <taxon>Viridiplantae</taxon>
        <taxon>Streptophyta</taxon>
        <taxon>Embryophyta</taxon>
        <taxon>Tracheophyta</taxon>
        <taxon>Spermatophyta</taxon>
        <taxon>Magnoliopsida</taxon>
        <taxon>eudicotyledons</taxon>
        <taxon>Gunneridae</taxon>
        <taxon>Pentapetalae</taxon>
        <taxon>asterids</taxon>
        <taxon>lamiids</taxon>
        <taxon>Lamiales</taxon>
        <taxon>Pedaliaceae</taxon>
        <taxon>Sesamum</taxon>
    </lineage>
</organism>
<gene>
    <name evidence="8" type="ORF">Slati_2947600</name>
</gene>
<evidence type="ECO:0000256" key="6">
    <source>
        <dbReference type="ARBA" id="ARBA00022918"/>
    </source>
</evidence>
<evidence type="ECO:0000256" key="2">
    <source>
        <dbReference type="ARBA" id="ARBA00022695"/>
    </source>
</evidence>
<dbReference type="GO" id="GO:0016787">
    <property type="term" value="F:hydrolase activity"/>
    <property type="evidence" value="ECO:0007669"/>
    <property type="project" value="UniProtKB-KW"/>
</dbReference>
<dbReference type="GO" id="GO:0004519">
    <property type="term" value="F:endonuclease activity"/>
    <property type="evidence" value="ECO:0007669"/>
    <property type="project" value="UniProtKB-KW"/>
</dbReference>
<evidence type="ECO:0000256" key="4">
    <source>
        <dbReference type="ARBA" id="ARBA00022759"/>
    </source>
</evidence>
<dbReference type="InterPro" id="IPR041373">
    <property type="entry name" value="RT_RNaseH"/>
</dbReference>
<reference evidence="8" key="2">
    <citation type="journal article" date="2024" name="Plant">
        <title>Genomic evolution and insights into agronomic trait innovations of Sesamum species.</title>
        <authorList>
            <person name="Miao H."/>
            <person name="Wang L."/>
            <person name="Qu L."/>
            <person name="Liu H."/>
            <person name="Sun Y."/>
            <person name="Le M."/>
            <person name="Wang Q."/>
            <person name="Wei S."/>
            <person name="Zheng Y."/>
            <person name="Lin W."/>
            <person name="Duan Y."/>
            <person name="Cao H."/>
            <person name="Xiong S."/>
            <person name="Wang X."/>
            <person name="Wei L."/>
            <person name="Li C."/>
            <person name="Ma Q."/>
            <person name="Ju M."/>
            <person name="Zhao R."/>
            <person name="Li G."/>
            <person name="Mu C."/>
            <person name="Tian Q."/>
            <person name="Mei H."/>
            <person name="Zhang T."/>
            <person name="Gao T."/>
            <person name="Zhang H."/>
        </authorList>
    </citation>
    <scope>NUCLEOTIDE SEQUENCE</scope>
    <source>
        <strain evidence="8">KEN1</strain>
    </source>
</reference>
<dbReference type="FunFam" id="3.30.70.270:FF:000020">
    <property type="entry name" value="Transposon Tf2-6 polyprotein-like Protein"/>
    <property type="match status" value="1"/>
</dbReference>
<dbReference type="CDD" id="cd09274">
    <property type="entry name" value="RNase_HI_RT_Ty3"/>
    <property type="match status" value="1"/>
</dbReference>
<dbReference type="GO" id="GO:0003964">
    <property type="term" value="F:RNA-directed DNA polymerase activity"/>
    <property type="evidence" value="ECO:0007669"/>
    <property type="project" value="UniProtKB-KW"/>
</dbReference>
<dbReference type="PANTHER" id="PTHR48475:SF1">
    <property type="entry name" value="RNASE H TYPE-1 DOMAIN-CONTAINING PROTEIN"/>
    <property type="match status" value="1"/>
</dbReference>
<dbReference type="Gene3D" id="3.30.70.270">
    <property type="match status" value="3"/>
</dbReference>
<dbReference type="Gene3D" id="3.10.10.10">
    <property type="entry name" value="HIV Type 1 Reverse Transcriptase, subunit A, domain 1"/>
    <property type="match status" value="1"/>
</dbReference>
<comment type="caution">
    <text evidence="8">The sequence shown here is derived from an EMBL/GenBank/DDBJ whole genome shotgun (WGS) entry which is preliminary data.</text>
</comment>
<name>A0AAW2VF11_9LAMI</name>
<keyword evidence="3" id="KW-0540">Nuclease</keyword>
<evidence type="ECO:0000256" key="3">
    <source>
        <dbReference type="ARBA" id="ARBA00022722"/>
    </source>
</evidence>
<dbReference type="CDD" id="cd01647">
    <property type="entry name" value="RT_LTR"/>
    <property type="match status" value="1"/>
</dbReference>
<sequence length="995" mass="113658">MAKVIPKQHVAHFIETCNNAEIYGDHLVKQFVRLLKGNAFDCTPAWRLARLMDGAAREEPVIDYINRWRNLSLNCKDRLSEASAIEMCIQGMHWGLCYILQGILPKSFEELATRAHDMELSMTASGVEGPPIQEFRRTKEKQEIRKGASPFQNLQPQRKLTLKEIQARQYPFLDSDVPGIFDDLLEANLIDLPEMKRPEEAERKDDLNWLAKGKFSIEEDSAAANVILTKSGYLDSNKNSCNVVHRDDIEDELLEKEDSSDTDDCMSTITFTDEDLLLGSKPHNRPLFVAGYPPHDPRLQSRRTNDCRHYKAATDYGGHDINCIIPLKKVLGDSKPFTEAESHFADAKYYIEGSKKEKEVLHSKEPKSYRRRRHEALTIDEKEFDPKAFKLLVKVGYNPKEKLSLGKLPPEAIGKKLHGLNATQIMLKEKGHAIQDSRVGLGFTPPKLVRISIRRVSSNYVVEGFSSTENDKRKEKPRESVFNRLGPHRKTLHGVVNKQSVFDRLGPLRRMGYQKKSMFKVTTYSKKNAKSSPTQKLRSLIPSRMRRQTTLAISCGKVLKVKAQTMVFTQVQSDDEDDRKSVASSNTLAMVLKKTLLKSITIVPVRKKDRQIRVCVDFRDLNNACRKDDFPLPIAELMIDATTGHVALSFMDGSSGYNQIRMALADEELTAFRTPKVVKSKKRGDHLYDLRKVFESLRRYQLKMNPSKCAFGVTSEKFLRFIVRQQGIEIEQAKINAILRMPEPRNIHELKSLQGKLAYLRRFISNLAGRCQPFSRLMKKDVPFEWDEACDKVFKSIKSYLMKPPVLVAPVRPLILYVVAQERSVGILLAQKNDEGKDNALYYLSRTMTPNELKYSPIEKLYLALIFAIQKLKHYFQSHSIHLVSKANPLKYVMTKPVLSDRLARWYLQLHQFEITYVPQKAIKGQVLPDFLADHPMPAEWELSNDLPDENVIVIEITPPWKMYFDGASHKEGAGAGVVFVTSEGEVLPYSFTLT</sequence>
<keyword evidence="1" id="KW-0808">Transferase</keyword>
<keyword evidence="4" id="KW-0255">Endonuclease</keyword>
<dbReference type="AlphaFoldDB" id="A0AAW2VF11"/>
<proteinExistence type="predicted"/>
<keyword evidence="5" id="KW-0378">Hydrolase</keyword>
<dbReference type="Pfam" id="PF17917">
    <property type="entry name" value="RT_RNaseH"/>
    <property type="match status" value="1"/>
</dbReference>
<dbReference type="SUPFAM" id="SSF56672">
    <property type="entry name" value="DNA/RNA polymerases"/>
    <property type="match status" value="1"/>
</dbReference>
<feature type="domain" description="Reverse transcriptase RNase H-like" evidence="7">
    <location>
        <begin position="811"/>
        <end position="913"/>
    </location>
</feature>
<evidence type="ECO:0000256" key="1">
    <source>
        <dbReference type="ARBA" id="ARBA00022679"/>
    </source>
</evidence>
<dbReference type="InterPro" id="IPR043502">
    <property type="entry name" value="DNA/RNA_pol_sf"/>
</dbReference>
<reference evidence="8" key="1">
    <citation type="submission" date="2020-06" db="EMBL/GenBank/DDBJ databases">
        <authorList>
            <person name="Li T."/>
            <person name="Hu X."/>
            <person name="Zhang T."/>
            <person name="Song X."/>
            <person name="Zhang H."/>
            <person name="Dai N."/>
            <person name="Sheng W."/>
            <person name="Hou X."/>
            <person name="Wei L."/>
        </authorList>
    </citation>
    <scope>NUCLEOTIDE SEQUENCE</scope>
    <source>
        <strain evidence="8">KEN1</strain>
        <tissue evidence="8">Leaf</tissue>
    </source>
</reference>
<dbReference type="InterPro" id="IPR043128">
    <property type="entry name" value="Rev_trsase/Diguanyl_cyclase"/>
</dbReference>
<keyword evidence="2" id="KW-0548">Nucleotidyltransferase</keyword>
<protein>
    <recommendedName>
        <fullName evidence="7">Reverse transcriptase RNase H-like domain-containing protein</fullName>
    </recommendedName>
</protein>
<dbReference type="EMBL" id="JACGWN010000010">
    <property type="protein sequence ID" value="KAL0427728.1"/>
    <property type="molecule type" value="Genomic_DNA"/>
</dbReference>
<accession>A0AAW2VF11</accession>